<dbReference type="PANTHER" id="PTHR37984">
    <property type="entry name" value="PROTEIN CBG26694"/>
    <property type="match status" value="1"/>
</dbReference>
<dbReference type="Gramene" id="C.cajan_27401.t">
    <property type="protein sequence ID" value="C.cajan_27401.t"/>
    <property type="gene ID" value="C.cajan_27401"/>
</dbReference>
<feature type="domain" description="Reverse transcriptase/retrotransposon-derived protein RNase H-like" evidence="2">
    <location>
        <begin position="34"/>
        <end position="82"/>
    </location>
</feature>
<dbReference type="Pfam" id="PF17919">
    <property type="entry name" value="RT_RNaseH_2"/>
    <property type="match status" value="1"/>
</dbReference>
<accession>A0A151S4E8</accession>
<organism evidence="3 4">
    <name type="scientific">Cajanus cajan</name>
    <name type="common">Pigeon pea</name>
    <name type="synonym">Cajanus indicus</name>
    <dbReference type="NCBI Taxonomy" id="3821"/>
    <lineage>
        <taxon>Eukaryota</taxon>
        <taxon>Viridiplantae</taxon>
        <taxon>Streptophyta</taxon>
        <taxon>Embryophyta</taxon>
        <taxon>Tracheophyta</taxon>
        <taxon>Spermatophyta</taxon>
        <taxon>Magnoliopsida</taxon>
        <taxon>eudicotyledons</taxon>
        <taxon>Gunneridae</taxon>
        <taxon>Pentapetalae</taxon>
        <taxon>rosids</taxon>
        <taxon>fabids</taxon>
        <taxon>Fabales</taxon>
        <taxon>Fabaceae</taxon>
        <taxon>Papilionoideae</taxon>
        <taxon>50 kb inversion clade</taxon>
        <taxon>NPAAA clade</taxon>
        <taxon>indigoferoid/millettioid clade</taxon>
        <taxon>Phaseoleae</taxon>
        <taxon>Cajanus</taxon>
    </lineage>
</organism>
<evidence type="ECO:0000313" key="3">
    <source>
        <dbReference type="EMBL" id="KYP49611.1"/>
    </source>
</evidence>
<protein>
    <recommendedName>
        <fullName evidence="2">Reverse transcriptase/retrotransposon-derived protein RNase H-like domain-containing protein</fullName>
    </recommendedName>
</protein>
<dbReference type="PANTHER" id="PTHR37984:SF5">
    <property type="entry name" value="PROTEIN NYNRIN-LIKE"/>
    <property type="match status" value="1"/>
</dbReference>
<dbReference type="GO" id="GO:0003824">
    <property type="term" value="F:catalytic activity"/>
    <property type="evidence" value="ECO:0007669"/>
    <property type="project" value="UniProtKB-KW"/>
</dbReference>
<dbReference type="InterPro" id="IPR043502">
    <property type="entry name" value="DNA/RNA_pol_sf"/>
</dbReference>
<dbReference type="SUPFAM" id="SSF56672">
    <property type="entry name" value="DNA/RNA polymerases"/>
    <property type="match status" value="1"/>
</dbReference>
<dbReference type="AlphaFoldDB" id="A0A151S4E8"/>
<dbReference type="Gene3D" id="3.30.70.270">
    <property type="match status" value="1"/>
</dbReference>
<dbReference type="InterPro" id="IPR050951">
    <property type="entry name" value="Retrovirus_Pol_polyprotein"/>
</dbReference>
<dbReference type="InterPro" id="IPR041577">
    <property type="entry name" value="RT_RNaseH_2"/>
</dbReference>
<keyword evidence="1" id="KW-0511">Multifunctional enzyme</keyword>
<sequence>AKLSKCEFWLEEVKFLGYVISAEGIAVNPTKVESVVFDELKRRVTTSPVLALPDSGEPFDVYGDVSHQGLGVCADAEQESGGVCFKATKES</sequence>
<name>A0A151S4E8_CAJCA</name>
<evidence type="ECO:0000259" key="2">
    <source>
        <dbReference type="Pfam" id="PF17919"/>
    </source>
</evidence>
<dbReference type="Proteomes" id="UP000075243">
    <property type="component" value="Unassembled WGS sequence"/>
</dbReference>
<dbReference type="InterPro" id="IPR043128">
    <property type="entry name" value="Rev_trsase/Diguanyl_cyclase"/>
</dbReference>
<feature type="non-terminal residue" evidence="3">
    <location>
        <position position="1"/>
    </location>
</feature>
<dbReference type="EMBL" id="KQ483473">
    <property type="protein sequence ID" value="KYP49611.1"/>
    <property type="molecule type" value="Genomic_DNA"/>
</dbReference>
<evidence type="ECO:0000313" key="4">
    <source>
        <dbReference type="Proteomes" id="UP000075243"/>
    </source>
</evidence>
<keyword evidence="4" id="KW-1185">Reference proteome</keyword>
<proteinExistence type="predicted"/>
<evidence type="ECO:0000256" key="1">
    <source>
        <dbReference type="ARBA" id="ARBA00023268"/>
    </source>
</evidence>
<gene>
    <name evidence="3" type="ORF">KK1_028698</name>
</gene>
<reference evidence="3" key="1">
    <citation type="journal article" date="2012" name="Nat. Biotechnol.">
        <title>Draft genome sequence of pigeonpea (Cajanus cajan), an orphan legume crop of resource-poor farmers.</title>
        <authorList>
            <person name="Varshney R.K."/>
            <person name="Chen W."/>
            <person name="Li Y."/>
            <person name="Bharti A.K."/>
            <person name="Saxena R.K."/>
            <person name="Schlueter J.A."/>
            <person name="Donoghue M.T."/>
            <person name="Azam S."/>
            <person name="Fan G."/>
            <person name="Whaley A.M."/>
            <person name="Farmer A.D."/>
            <person name="Sheridan J."/>
            <person name="Iwata A."/>
            <person name="Tuteja R."/>
            <person name="Penmetsa R.V."/>
            <person name="Wu W."/>
            <person name="Upadhyaya H.D."/>
            <person name="Yang S.P."/>
            <person name="Shah T."/>
            <person name="Saxena K.B."/>
            <person name="Michael T."/>
            <person name="McCombie W.R."/>
            <person name="Yang B."/>
            <person name="Zhang G."/>
            <person name="Yang H."/>
            <person name="Wang J."/>
            <person name="Spillane C."/>
            <person name="Cook D.R."/>
            <person name="May G.D."/>
            <person name="Xu X."/>
            <person name="Jackson S.A."/>
        </authorList>
    </citation>
    <scope>NUCLEOTIDE SEQUENCE [LARGE SCALE GENOMIC DNA]</scope>
</reference>